<dbReference type="Gene3D" id="2.40.30.10">
    <property type="entry name" value="Translation factors"/>
    <property type="match status" value="2"/>
</dbReference>
<dbReference type="SUPFAM" id="SSF50447">
    <property type="entry name" value="Translation proteins"/>
    <property type="match status" value="2"/>
</dbReference>
<dbReference type="FunFam" id="2.40.30.10:FF:000007">
    <property type="entry name" value="Translation initiation factor IF-2"/>
    <property type="match status" value="1"/>
</dbReference>
<organism evidence="11 12">
    <name type="scientific">Paenimyroides viscosum</name>
    <dbReference type="NCBI Taxonomy" id="2488729"/>
    <lineage>
        <taxon>Bacteria</taxon>
        <taxon>Pseudomonadati</taxon>
        <taxon>Bacteroidota</taxon>
        <taxon>Flavobacteriia</taxon>
        <taxon>Flavobacteriales</taxon>
        <taxon>Flavobacteriaceae</taxon>
        <taxon>Paenimyroides</taxon>
    </lineage>
</organism>
<reference evidence="11 12" key="1">
    <citation type="submission" date="2018-11" db="EMBL/GenBank/DDBJ databases">
        <title>Flavobacterium sp. nov., YIM 102796 draft genome.</title>
        <authorList>
            <person name="Li G."/>
            <person name="Jiang Y."/>
        </authorList>
    </citation>
    <scope>NUCLEOTIDE SEQUENCE [LARGE SCALE GENOMIC DNA]</scope>
    <source>
        <strain evidence="11 12">YIM 102796</strain>
    </source>
</reference>
<keyword evidence="5 7" id="KW-0648">Protein biosynthesis</keyword>
<proteinExistence type="inferred from homology"/>
<comment type="subcellular location">
    <subcellularLocation>
        <location evidence="7">Cytoplasm</location>
    </subcellularLocation>
</comment>
<dbReference type="NCBIfam" id="TIGR00487">
    <property type="entry name" value="IF-2"/>
    <property type="match status" value="1"/>
</dbReference>
<evidence type="ECO:0000256" key="6">
    <source>
        <dbReference type="ARBA" id="ARBA00023134"/>
    </source>
</evidence>
<dbReference type="InterPro" id="IPR027417">
    <property type="entry name" value="P-loop_NTPase"/>
</dbReference>
<evidence type="ECO:0000313" key="12">
    <source>
        <dbReference type="Proteomes" id="UP000268372"/>
    </source>
</evidence>
<feature type="compositionally biased region" description="Polar residues" evidence="9">
    <location>
        <begin position="248"/>
        <end position="270"/>
    </location>
</feature>
<evidence type="ECO:0000313" key="11">
    <source>
        <dbReference type="EMBL" id="RRA96839.1"/>
    </source>
</evidence>
<dbReference type="Pfam" id="PF04760">
    <property type="entry name" value="IF2_N"/>
    <property type="match status" value="1"/>
</dbReference>
<dbReference type="Proteomes" id="UP000268372">
    <property type="component" value="Unassembled WGS sequence"/>
</dbReference>
<dbReference type="OrthoDB" id="9811804at2"/>
<dbReference type="GO" id="GO:0005737">
    <property type="term" value="C:cytoplasm"/>
    <property type="evidence" value="ECO:0007669"/>
    <property type="project" value="UniProtKB-SubCell"/>
</dbReference>
<dbReference type="FunFam" id="3.40.50.300:FF:000019">
    <property type="entry name" value="Translation initiation factor IF-2"/>
    <property type="match status" value="1"/>
</dbReference>
<feature type="binding site" evidence="7">
    <location>
        <begin position="506"/>
        <end position="513"/>
    </location>
    <ligand>
        <name>GTP</name>
        <dbReference type="ChEBI" id="CHEBI:37565"/>
    </ligand>
</feature>
<keyword evidence="6 7" id="KW-0342">GTP-binding</keyword>
<dbReference type="Pfam" id="PF00009">
    <property type="entry name" value="GTP_EFTU"/>
    <property type="match status" value="1"/>
</dbReference>
<comment type="caution">
    <text evidence="11">The sequence shown here is derived from an EMBL/GenBank/DDBJ whole genome shotgun (WGS) entry which is preliminary data.</text>
</comment>
<dbReference type="NCBIfam" id="TIGR00231">
    <property type="entry name" value="small_GTP"/>
    <property type="match status" value="1"/>
</dbReference>
<dbReference type="PROSITE" id="PS51722">
    <property type="entry name" value="G_TR_2"/>
    <property type="match status" value="1"/>
</dbReference>
<keyword evidence="12" id="KW-1185">Reference proteome</keyword>
<feature type="compositionally biased region" description="Basic and acidic residues" evidence="9">
    <location>
        <begin position="398"/>
        <end position="409"/>
    </location>
</feature>
<keyword evidence="4 7" id="KW-0547">Nucleotide-binding</keyword>
<evidence type="ECO:0000256" key="2">
    <source>
        <dbReference type="ARBA" id="ARBA00020675"/>
    </source>
</evidence>
<feature type="compositionally biased region" description="Polar residues" evidence="9">
    <location>
        <begin position="341"/>
        <end position="360"/>
    </location>
</feature>
<protein>
    <recommendedName>
        <fullName evidence="2 7">Translation initiation factor IF-2</fullName>
    </recommendedName>
</protein>
<dbReference type="CDD" id="cd01887">
    <property type="entry name" value="IF2_eIF5B"/>
    <property type="match status" value="1"/>
</dbReference>
<dbReference type="PROSITE" id="PS01176">
    <property type="entry name" value="IF2"/>
    <property type="match status" value="1"/>
</dbReference>
<dbReference type="InterPro" id="IPR015760">
    <property type="entry name" value="TIF_IF2"/>
</dbReference>
<dbReference type="PANTHER" id="PTHR43381">
    <property type="entry name" value="TRANSLATION INITIATION FACTOR IF-2-RELATED"/>
    <property type="match status" value="1"/>
</dbReference>
<dbReference type="AlphaFoldDB" id="A0A3P1B764"/>
<dbReference type="InterPro" id="IPR000178">
    <property type="entry name" value="TF_IF2_bacterial-like"/>
</dbReference>
<feature type="compositionally biased region" description="Basic and acidic residues" evidence="9">
    <location>
        <begin position="276"/>
        <end position="285"/>
    </location>
</feature>
<dbReference type="InterPro" id="IPR053905">
    <property type="entry name" value="EF-G-like_DII"/>
</dbReference>
<name>A0A3P1B764_9FLAO</name>
<dbReference type="CDD" id="cd03692">
    <property type="entry name" value="mtIF2_IVc"/>
    <property type="match status" value="1"/>
</dbReference>
<dbReference type="InterPro" id="IPR006847">
    <property type="entry name" value="IF2_N"/>
</dbReference>
<evidence type="ECO:0000256" key="9">
    <source>
        <dbReference type="SAM" id="MobiDB-lite"/>
    </source>
</evidence>
<dbReference type="SUPFAM" id="SSF52540">
    <property type="entry name" value="P-loop containing nucleoside triphosphate hydrolases"/>
    <property type="match status" value="1"/>
</dbReference>
<dbReference type="InterPro" id="IPR009000">
    <property type="entry name" value="Transl_B-barrel_sf"/>
</dbReference>
<feature type="domain" description="Tr-type G" evidence="10">
    <location>
        <begin position="497"/>
        <end position="667"/>
    </location>
</feature>
<dbReference type="GO" id="GO:0003743">
    <property type="term" value="F:translation initiation factor activity"/>
    <property type="evidence" value="ECO:0007669"/>
    <property type="project" value="UniProtKB-UniRule"/>
</dbReference>
<dbReference type="FunFam" id="3.40.50.10050:FF:000001">
    <property type="entry name" value="Translation initiation factor IF-2"/>
    <property type="match status" value="1"/>
</dbReference>
<evidence type="ECO:0000256" key="4">
    <source>
        <dbReference type="ARBA" id="ARBA00022741"/>
    </source>
</evidence>
<dbReference type="Gene3D" id="3.40.50.300">
    <property type="entry name" value="P-loop containing nucleotide triphosphate hydrolases"/>
    <property type="match status" value="1"/>
</dbReference>
<keyword evidence="3 7" id="KW-0396">Initiation factor</keyword>
<dbReference type="Pfam" id="PF22042">
    <property type="entry name" value="EF-G_D2"/>
    <property type="match status" value="1"/>
</dbReference>
<dbReference type="HAMAP" id="MF_00100_B">
    <property type="entry name" value="IF_2_B"/>
    <property type="match status" value="1"/>
</dbReference>
<dbReference type="InterPro" id="IPR044145">
    <property type="entry name" value="IF2_II"/>
</dbReference>
<evidence type="ECO:0000256" key="5">
    <source>
        <dbReference type="ARBA" id="ARBA00022917"/>
    </source>
</evidence>
<comment type="function">
    <text evidence="7 8">One of the essential components for the initiation of protein synthesis. Protects formylmethionyl-tRNA from spontaneous hydrolysis and promotes its binding to the 30S ribosomal subunits. Also involved in the hydrolysis of GTP during the formation of the 70S ribosomal complex.</text>
</comment>
<dbReference type="Pfam" id="PF11987">
    <property type="entry name" value="IF-2"/>
    <property type="match status" value="1"/>
</dbReference>
<evidence type="ECO:0000259" key="10">
    <source>
        <dbReference type="PROSITE" id="PS51722"/>
    </source>
</evidence>
<feature type="compositionally biased region" description="Gly residues" evidence="9">
    <location>
        <begin position="322"/>
        <end position="336"/>
    </location>
</feature>
<feature type="compositionally biased region" description="Basic and acidic residues" evidence="9">
    <location>
        <begin position="54"/>
        <end position="154"/>
    </location>
</feature>
<dbReference type="Gene3D" id="3.40.50.10050">
    <property type="entry name" value="Translation initiation factor IF- 2, domain 3"/>
    <property type="match status" value="1"/>
</dbReference>
<evidence type="ECO:0000256" key="7">
    <source>
        <dbReference type="HAMAP-Rule" id="MF_00100"/>
    </source>
</evidence>
<feature type="compositionally biased region" description="Low complexity" evidence="9">
    <location>
        <begin position="286"/>
        <end position="295"/>
    </location>
</feature>
<feature type="compositionally biased region" description="Basic and acidic residues" evidence="9">
    <location>
        <begin position="228"/>
        <end position="242"/>
    </location>
</feature>
<dbReference type="EMBL" id="RQTJ01000002">
    <property type="protein sequence ID" value="RRA96839.1"/>
    <property type="molecule type" value="Genomic_DNA"/>
</dbReference>
<gene>
    <name evidence="7" type="primary">infB</name>
    <name evidence="11" type="ORF">EG242_02060</name>
</gene>
<dbReference type="SUPFAM" id="SSF52156">
    <property type="entry name" value="Initiation factor IF2/eIF5b, domain 3"/>
    <property type="match status" value="1"/>
</dbReference>
<evidence type="ECO:0000256" key="1">
    <source>
        <dbReference type="ARBA" id="ARBA00007733"/>
    </source>
</evidence>
<dbReference type="InterPro" id="IPR005225">
    <property type="entry name" value="Small_GTP-bd"/>
</dbReference>
<comment type="caution">
    <text evidence="7">Lacks conserved residue(s) required for the propagation of feature annotation.</text>
</comment>
<dbReference type="RefSeq" id="WP_124898250.1">
    <property type="nucleotide sequence ID" value="NZ_RQTJ01000002.1"/>
</dbReference>
<dbReference type="InterPro" id="IPR023115">
    <property type="entry name" value="TIF_IF2_dom3"/>
</dbReference>
<accession>A0A3P1B764</accession>
<dbReference type="FunFam" id="2.40.30.10:FF:000008">
    <property type="entry name" value="Translation initiation factor IF-2"/>
    <property type="match status" value="1"/>
</dbReference>
<feature type="compositionally biased region" description="Polar residues" evidence="9">
    <location>
        <begin position="308"/>
        <end position="320"/>
    </location>
</feature>
<dbReference type="GO" id="GO:0003924">
    <property type="term" value="F:GTPase activity"/>
    <property type="evidence" value="ECO:0007669"/>
    <property type="project" value="UniProtKB-UniRule"/>
</dbReference>
<evidence type="ECO:0000256" key="8">
    <source>
        <dbReference type="RuleBase" id="RU000644"/>
    </source>
</evidence>
<feature type="region of interest" description="Disordered" evidence="9">
    <location>
        <begin position="53"/>
        <end position="409"/>
    </location>
</feature>
<feature type="compositionally biased region" description="Basic residues" evidence="9">
    <location>
        <begin position="388"/>
        <end position="397"/>
    </location>
</feature>
<feature type="binding site" evidence="7">
    <location>
        <begin position="553"/>
        <end position="557"/>
    </location>
    <ligand>
        <name>GTP</name>
        <dbReference type="ChEBI" id="CHEBI:37565"/>
    </ligand>
</feature>
<feature type="compositionally biased region" description="Basic and acidic residues" evidence="9">
    <location>
        <begin position="366"/>
        <end position="384"/>
    </location>
</feature>
<dbReference type="InterPro" id="IPR036925">
    <property type="entry name" value="TIF_IF2_dom3_sf"/>
</dbReference>
<dbReference type="GO" id="GO:0005525">
    <property type="term" value="F:GTP binding"/>
    <property type="evidence" value="ECO:0007669"/>
    <property type="project" value="UniProtKB-KW"/>
</dbReference>
<keyword evidence="7" id="KW-0963">Cytoplasm</keyword>
<sequence length="999" mass="110398">MSENRIIRINKVLRELNISLDRAVEFLKTKGFEIEASPNAKISDAEYSALDKQFSADKGKKEASKEVSEEKKKEKEELRLEREQEEKRKKEEDEKRKREEEKRKKAEEEKRKKAEDEKRKKEEDEKREQEVIKAKAEKVTAIKTVGKIDLETTSKKAPATTDSKNSSDNKKAPLNAPNNNTDKTEKTSVKPETQAKPKVTPKAEAEKKDQPVLETPAEQPAAVQKVTESTEPKAEEASKEESPESEIIKTQYQKLSGTTFTGQKIDLSQFNKPKKKKEDPKKDNKPGANNNAANNKNKRKRIEKPGTPGQQGANANKPNTPGQGGQNRPGQGGNRAGGNSKFPNNRNTAGGNRNFGNKNQPVVKVEPTDEEVKNQIKETLERLQGKQNKSKAAKYRKDKRELHRKKEEEARADDDLKILKVTEFVTVGEVATMMNVPITQVIGTCMALGIMVTMNQRLDAETLTIVADEFGYEVEFTTADIEESITEDVDSPEDLLPRAPIVTVMGHVDHGKTSLLDYVRKANVIAGESGGITQHIGAYGVTLENGQKITFLDTPGHEAFTAMRARGAQVTDIAIIVVAADDDIMPQTKEAISHAQAAGVPIIFAINKVDKQTANPEKIKEKLAAMNFLVEEWGGTYQSQDISAKFGQGVPELLEKVLLEAEMLQLTANPNKPAVGTVVEAFLDKGRGYVSTILVQSGTLKIGDYLLAGKNHGKIKAMHDERGKSVKEAGPSRPISILGLDGAPTAGDKFNVFADEREAKAIAAKRTQLIREQSVRAQRHITLAEIGRRIALGEFKELNIILKGDVDGSVEALSDSFSKLSTDEIQINIIHKGVGAITESDVLLASASDAIIIGFNVRPMGNAKTIADKEEIDIKTYSIIYDAIDDIKDAMEGMLSPELKEEVTGTAEIRELFKISKVGTIAGCMVTDGKIFRNSRIRLIREGVVIYTGVLEALKRFKDDAKEVSKGYDCGMQIKNYNDLKEYDIIEAFQEVEVKKTLK</sequence>
<comment type="similarity">
    <text evidence="1 7 8">Belongs to the TRAFAC class translation factor GTPase superfamily. Classic translation factor GTPase family. IF-2 subfamily.</text>
</comment>
<dbReference type="InterPro" id="IPR000795">
    <property type="entry name" value="T_Tr_GTP-bd_dom"/>
</dbReference>
<feature type="compositionally biased region" description="Basic and acidic residues" evidence="9">
    <location>
        <begin position="182"/>
        <end position="211"/>
    </location>
</feature>
<feature type="binding site" evidence="7">
    <location>
        <begin position="607"/>
        <end position="610"/>
    </location>
    <ligand>
        <name>GTP</name>
        <dbReference type="ChEBI" id="CHEBI:37565"/>
    </ligand>
</feature>
<dbReference type="PANTHER" id="PTHR43381:SF5">
    <property type="entry name" value="TR-TYPE G DOMAIN-CONTAINING PROTEIN"/>
    <property type="match status" value="1"/>
</dbReference>
<dbReference type="CDD" id="cd03702">
    <property type="entry name" value="IF2_mtIF2_II"/>
    <property type="match status" value="1"/>
</dbReference>
<evidence type="ECO:0000256" key="3">
    <source>
        <dbReference type="ARBA" id="ARBA00022540"/>
    </source>
</evidence>